<accession>A0A0P9D575</accession>
<keyword evidence="4" id="KW-1185">Reference proteome</keyword>
<evidence type="ECO:0000256" key="1">
    <source>
        <dbReference type="SAM" id="MobiDB-lite"/>
    </source>
</evidence>
<sequence length="224" mass="23179">MPTSSTGPLPVQPAPARQRGGCLGRTVAALLVILITTFLAVLAGAAGLLWLGFLPSTPAQLADAQQQVATLQAGQSALQTQVAADDLRGSGDHELLGEIKTQLDDIADMRAQLQREREASASQSATLVAEVRSGRDAVAVFATAEAGRAALLAELERRSARVERFLARLGDIANDTATDLGSATPLLATLTPTPSAAPTATEIPSRTPSPSPSPRHTPRPTVTP</sequence>
<dbReference type="Proteomes" id="UP000050509">
    <property type="component" value="Unassembled WGS sequence"/>
</dbReference>
<comment type="caution">
    <text evidence="3">The sequence shown here is derived from an EMBL/GenBank/DDBJ whole genome shotgun (WGS) entry which is preliminary data.</text>
</comment>
<feature type="region of interest" description="Disordered" evidence="1">
    <location>
        <begin position="186"/>
        <end position="224"/>
    </location>
</feature>
<evidence type="ECO:0000313" key="3">
    <source>
        <dbReference type="EMBL" id="KPV50304.1"/>
    </source>
</evidence>
<feature type="compositionally biased region" description="Low complexity" evidence="1">
    <location>
        <begin position="186"/>
        <end position="206"/>
    </location>
</feature>
<organism evidence="3 4">
    <name type="scientific">Kouleothrix aurantiaca</name>
    <dbReference type="NCBI Taxonomy" id="186479"/>
    <lineage>
        <taxon>Bacteria</taxon>
        <taxon>Bacillati</taxon>
        <taxon>Chloroflexota</taxon>
        <taxon>Chloroflexia</taxon>
        <taxon>Chloroflexales</taxon>
        <taxon>Roseiflexineae</taxon>
        <taxon>Roseiflexaceae</taxon>
        <taxon>Kouleothrix</taxon>
    </lineage>
</organism>
<gene>
    <name evidence="3" type="ORF">SE17_27720</name>
</gene>
<reference evidence="3 4" key="1">
    <citation type="submission" date="2015-09" db="EMBL/GenBank/DDBJ databases">
        <title>Draft genome sequence of Kouleothrix aurantiaca JCM 19913.</title>
        <authorList>
            <person name="Hemp J."/>
        </authorList>
    </citation>
    <scope>NUCLEOTIDE SEQUENCE [LARGE SCALE GENOMIC DNA]</scope>
    <source>
        <strain evidence="3 4">COM-B</strain>
    </source>
</reference>
<protein>
    <submittedName>
        <fullName evidence="3">Uncharacterized protein</fullName>
    </submittedName>
</protein>
<feature type="non-terminal residue" evidence="3">
    <location>
        <position position="224"/>
    </location>
</feature>
<keyword evidence="2" id="KW-1133">Transmembrane helix</keyword>
<dbReference type="AlphaFoldDB" id="A0A0P9D575"/>
<feature type="transmembrane region" description="Helical" evidence="2">
    <location>
        <begin position="27"/>
        <end position="53"/>
    </location>
</feature>
<dbReference type="EMBL" id="LJCR01001468">
    <property type="protein sequence ID" value="KPV50304.1"/>
    <property type="molecule type" value="Genomic_DNA"/>
</dbReference>
<keyword evidence="2" id="KW-0472">Membrane</keyword>
<proteinExistence type="predicted"/>
<evidence type="ECO:0000256" key="2">
    <source>
        <dbReference type="SAM" id="Phobius"/>
    </source>
</evidence>
<keyword evidence="2" id="KW-0812">Transmembrane</keyword>
<evidence type="ECO:0000313" key="4">
    <source>
        <dbReference type="Proteomes" id="UP000050509"/>
    </source>
</evidence>
<name>A0A0P9D575_9CHLR</name>
<feature type="compositionally biased region" description="Pro residues" evidence="1">
    <location>
        <begin position="207"/>
        <end position="224"/>
    </location>
</feature>